<evidence type="ECO:0000256" key="1">
    <source>
        <dbReference type="ARBA" id="ARBA00010688"/>
    </source>
</evidence>
<evidence type="ECO:0000256" key="3">
    <source>
        <dbReference type="ARBA" id="ARBA00022777"/>
    </source>
</evidence>
<keyword evidence="3 4" id="KW-0418">Kinase</keyword>
<keyword evidence="7" id="KW-1185">Reference proteome</keyword>
<proteinExistence type="inferred from homology"/>
<reference evidence="7" key="1">
    <citation type="journal article" date="2019" name="Int. J. Syst. Evol. Microbiol.">
        <title>The Global Catalogue of Microorganisms (GCM) 10K type strain sequencing project: providing services to taxonomists for standard genome sequencing and annotation.</title>
        <authorList>
            <consortium name="The Broad Institute Genomics Platform"/>
            <consortium name="The Broad Institute Genome Sequencing Center for Infectious Disease"/>
            <person name="Wu L."/>
            <person name="Ma J."/>
        </authorList>
    </citation>
    <scope>NUCLEOTIDE SEQUENCE [LARGE SCALE GENOMIC DNA]</scope>
    <source>
        <strain evidence="7">NBRC 108894</strain>
    </source>
</reference>
<dbReference type="Proteomes" id="UP001157034">
    <property type="component" value="Unassembled WGS sequence"/>
</dbReference>
<sequence>MTSGPPRVLVAGDANVDLVLRGDVRPRFGQVEQLLDDGALVLGSSAGIAACGLARLGIPTDLVAVMGDDAFGRFAREELTTRGVGTEAVRVHAELATGLSVILSAPEDRAILTAIGALGELTADDLLAAAEGHDHVHVASFYLLPRLMPGLGEVFAELHRRGLTTSIDTNWDPAETWAHVAEVLPHADILLPNAQELRGIAGALGVRDDDDHDLGRAVAALGPEVVVKDGARGGWSVGAGGQVTAVAARPVKVVDTTGAGDSFDAGYLAARLSGVSDPRERLRWAVAAGSLSTRGAGGTGAQATRAEVLQALRALP</sequence>
<dbReference type="PANTHER" id="PTHR10584:SF166">
    <property type="entry name" value="RIBOKINASE"/>
    <property type="match status" value="1"/>
</dbReference>
<comment type="similarity">
    <text evidence="1 4">Belongs to the carbohydrate kinase PfkB family.</text>
</comment>
<dbReference type="EMBL" id="BSVB01000001">
    <property type="protein sequence ID" value="GMA94493.1"/>
    <property type="molecule type" value="Genomic_DNA"/>
</dbReference>
<comment type="caution">
    <text evidence="6">The sequence shown here is derived from an EMBL/GenBank/DDBJ whole genome shotgun (WGS) entry which is preliminary data.</text>
</comment>
<feature type="domain" description="Carbohydrate kinase PfkB" evidence="5">
    <location>
        <begin position="42"/>
        <end position="299"/>
    </location>
</feature>
<evidence type="ECO:0000256" key="4">
    <source>
        <dbReference type="RuleBase" id="RU003704"/>
    </source>
</evidence>
<dbReference type="Gene3D" id="3.40.1190.20">
    <property type="match status" value="1"/>
</dbReference>
<dbReference type="PROSITE" id="PS00584">
    <property type="entry name" value="PFKB_KINASES_2"/>
    <property type="match status" value="1"/>
</dbReference>
<dbReference type="PANTHER" id="PTHR10584">
    <property type="entry name" value="SUGAR KINASE"/>
    <property type="match status" value="1"/>
</dbReference>
<organism evidence="6 7">
    <name type="scientific">Pseudolysinimonas kribbensis</name>
    <dbReference type="NCBI Taxonomy" id="433641"/>
    <lineage>
        <taxon>Bacteria</taxon>
        <taxon>Bacillati</taxon>
        <taxon>Actinomycetota</taxon>
        <taxon>Actinomycetes</taxon>
        <taxon>Micrococcales</taxon>
        <taxon>Microbacteriaceae</taxon>
        <taxon>Pseudolysinimonas</taxon>
    </lineage>
</organism>
<dbReference type="InterPro" id="IPR002139">
    <property type="entry name" value="Ribo/fructo_kinase"/>
</dbReference>
<keyword evidence="2 4" id="KW-0808">Transferase</keyword>
<evidence type="ECO:0000256" key="2">
    <source>
        <dbReference type="ARBA" id="ARBA00022679"/>
    </source>
</evidence>
<dbReference type="RefSeq" id="WP_284253411.1">
    <property type="nucleotide sequence ID" value="NZ_BAAAQO010000002.1"/>
</dbReference>
<dbReference type="InterPro" id="IPR011611">
    <property type="entry name" value="PfkB_dom"/>
</dbReference>
<evidence type="ECO:0000313" key="6">
    <source>
        <dbReference type="EMBL" id="GMA94493.1"/>
    </source>
</evidence>
<evidence type="ECO:0000259" key="5">
    <source>
        <dbReference type="Pfam" id="PF00294"/>
    </source>
</evidence>
<accession>A0ABQ6K222</accession>
<dbReference type="InterPro" id="IPR002173">
    <property type="entry name" value="Carboh/pur_kinase_PfkB_CS"/>
</dbReference>
<name>A0ABQ6K222_9MICO</name>
<dbReference type="InterPro" id="IPR029056">
    <property type="entry name" value="Ribokinase-like"/>
</dbReference>
<gene>
    <name evidence="6" type="ORF">GCM10025881_13170</name>
</gene>
<dbReference type="SUPFAM" id="SSF53613">
    <property type="entry name" value="Ribokinase-like"/>
    <property type="match status" value="1"/>
</dbReference>
<dbReference type="GO" id="GO:0016301">
    <property type="term" value="F:kinase activity"/>
    <property type="evidence" value="ECO:0007669"/>
    <property type="project" value="UniProtKB-KW"/>
</dbReference>
<evidence type="ECO:0000313" key="7">
    <source>
        <dbReference type="Proteomes" id="UP001157034"/>
    </source>
</evidence>
<protein>
    <submittedName>
        <fullName evidence="6">Sugar kinase</fullName>
    </submittedName>
</protein>
<dbReference type="PRINTS" id="PR00990">
    <property type="entry name" value="RIBOKINASE"/>
</dbReference>
<dbReference type="Pfam" id="PF00294">
    <property type="entry name" value="PfkB"/>
    <property type="match status" value="1"/>
</dbReference>